<gene>
    <name evidence="11" type="primary">MTM1</name>
    <name evidence="11" type="ORF">MPSI1_001361</name>
</gene>
<evidence type="ECO:0000256" key="4">
    <source>
        <dbReference type="ARBA" id="ARBA00022692"/>
    </source>
</evidence>
<keyword evidence="6" id="KW-0999">Mitochondrion inner membrane</keyword>
<evidence type="ECO:0000256" key="9">
    <source>
        <dbReference type="ARBA" id="ARBA00023136"/>
    </source>
</evidence>
<name>A0AAF0FDH3_9BASI</name>
<dbReference type="InterPro" id="IPR018108">
    <property type="entry name" value="MCP_transmembrane"/>
</dbReference>
<dbReference type="InterPro" id="IPR002067">
    <property type="entry name" value="MCP"/>
</dbReference>
<evidence type="ECO:0000256" key="1">
    <source>
        <dbReference type="ARBA" id="ARBA00004448"/>
    </source>
</evidence>
<keyword evidence="7" id="KW-1133">Transmembrane helix</keyword>
<evidence type="ECO:0000256" key="2">
    <source>
        <dbReference type="ARBA" id="ARBA00006375"/>
    </source>
</evidence>
<evidence type="ECO:0000256" key="5">
    <source>
        <dbReference type="ARBA" id="ARBA00022737"/>
    </source>
</evidence>
<dbReference type="PRINTS" id="PR00926">
    <property type="entry name" value="MITOCARRIER"/>
</dbReference>
<dbReference type="GO" id="GO:0005743">
    <property type="term" value="C:mitochondrial inner membrane"/>
    <property type="evidence" value="ECO:0007669"/>
    <property type="project" value="UniProtKB-SubCell"/>
</dbReference>
<keyword evidence="3" id="KW-0813">Transport</keyword>
<evidence type="ECO:0000313" key="11">
    <source>
        <dbReference type="EMBL" id="WFD42712.1"/>
    </source>
</evidence>
<dbReference type="GO" id="GO:1990542">
    <property type="term" value="P:mitochondrial transmembrane transport"/>
    <property type="evidence" value="ECO:0007669"/>
    <property type="project" value="InterPro"/>
</dbReference>
<accession>A0AAF0FDH3</accession>
<evidence type="ECO:0000256" key="10">
    <source>
        <dbReference type="SAM" id="MobiDB-lite"/>
    </source>
</evidence>
<feature type="compositionally biased region" description="Low complexity" evidence="10">
    <location>
        <begin position="62"/>
        <end position="76"/>
    </location>
</feature>
<keyword evidence="5" id="KW-0677">Repeat</keyword>
<dbReference type="Gene3D" id="1.50.40.10">
    <property type="entry name" value="Mitochondrial carrier domain"/>
    <property type="match status" value="2"/>
</dbReference>
<reference evidence="11" key="1">
    <citation type="submission" date="2023-02" db="EMBL/GenBank/DDBJ databases">
        <title>Mating type loci evolution in Malassezia.</title>
        <authorList>
            <person name="Coelho M.A."/>
        </authorList>
    </citation>
    <scope>NUCLEOTIDE SEQUENCE</scope>
    <source>
        <strain evidence="11">CBS 14136</strain>
    </source>
</reference>
<feature type="region of interest" description="Disordered" evidence="10">
    <location>
        <begin position="58"/>
        <end position="80"/>
    </location>
</feature>
<keyword evidence="9" id="KW-0472">Membrane</keyword>
<proteinExistence type="inferred from homology"/>
<organism evidence="11 12">
    <name type="scientific">Malassezia psittaci</name>
    <dbReference type="NCBI Taxonomy" id="1821823"/>
    <lineage>
        <taxon>Eukaryota</taxon>
        <taxon>Fungi</taxon>
        <taxon>Dikarya</taxon>
        <taxon>Basidiomycota</taxon>
        <taxon>Ustilaginomycotina</taxon>
        <taxon>Malasseziomycetes</taxon>
        <taxon>Malasseziales</taxon>
        <taxon>Malasseziaceae</taxon>
        <taxon>Malassezia</taxon>
    </lineage>
</organism>
<dbReference type="InterPro" id="IPR045315">
    <property type="entry name" value="Mtm1-like"/>
</dbReference>
<keyword evidence="8" id="KW-0496">Mitochondrion</keyword>
<protein>
    <submittedName>
        <fullName evidence="11">Carrier protein, mitochondrial</fullName>
    </submittedName>
</protein>
<dbReference type="Pfam" id="PF00153">
    <property type="entry name" value="Mito_carr"/>
    <property type="match status" value="3"/>
</dbReference>
<dbReference type="InterPro" id="IPR023395">
    <property type="entry name" value="MCP_dom_sf"/>
</dbReference>
<dbReference type="PANTHER" id="PTHR45760">
    <property type="entry name" value="FI19922P1-RELATED"/>
    <property type="match status" value="1"/>
</dbReference>
<evidence type="ECO:0000256" key="7">
    <source>
        <dbReference type="ARBA" id="ARBA00022989"/>
    </source>
</evidence>
<sequence>MSQRAEAGEAADPPVHATMKNMDRAIAAITGAVTTSVLSKLDETNAVTPLDVVKTRLQVQHSSESSSPGLSSRPVSANSSRIQPCTAQNMPNSAVLATAQRSASASYPTSSTPWAFASHRTGECAFPNKCPPYACEAESIVQEQRMNGILDGIFKVVRSEGWRGLWRGLGPTVAMTVPSQVTYMTCYDMIRRVLLPTKATASRVDLEKFDENEVCVSDLPSAAPIKIDRMASPQLIQLPILAVSLVSGALSRSVSATLVTPLELLRTRLQASQERSSMLSVVRSLCNEMSRDGPSVMWRGLSATLWRDVPFSAIYFSGYEAGKLLFTGAGFGESHTSTSWNEFSISFGVGAASGTLAAFLTQPFDLVKTRQQAETRYATQRYPSSGEPPRPSSMFHILKRIVAKEGTPGLFRGLIPRLAKVAPSCGIMIASFEVVGRWLAQRHSINKTTLA</sequence>
<dbReference type="EMBL" id="CP118375">
    <property type="protein sequence ID" value="WFD42712.1"/>
    <property type="molecule type" value="Genomic_DNA"/>
</dbReference>
<keyword evidence="12" id="KW-1185">Reference proteome</keyword>
<dbReference type="SUPFAM" id="SSF103506">
    <property type="entry name" value="Mitochondrial carrier"/>
    <property type="match status" value="1"/>
</dbReference>
<dbReference type="AlphaFoldDB" id="A0AAF0FDH3"/>
<evidence type="ECO:0000256" key="6">
    <source>
        <dbReference type="ARBA" id="ARBA00022792"/>
    </source>
</evidence>
<dbReference type="Proteomes" id="UP001214628">
    <property type="component" value="Chromosome 1"/>
</dbReference>
<evidence type="ECO:0000313" key="12">
    <source>
        <dbReference type="Proteomes" id="UP001214628"/>
    </source>
</evidence>
<evidence type="ECO:0000256" key="8">
    <source>
        <dbReference type="ARBA" id="ARBA00023128"/>
    </source>
</evidence>
<comment type="similarity">
    <text evidence="2">Belongs to the mitochondrial carrier (TC 2.A.29) family.</text>
</comment>
<evidence type="ECO:0000256" key="3">
    <source>
        <dbReference type="ARBA" id="ARBA00022448"/>
    </source>
</evidence>
<keyword evidence="4" id="KW-0812">Transmembrane</keyword>
<dbReference type="PANTHER" id="PTHR45760:SF2">
    <property type="entry name" value="FI19922P1-RELATED"/>
    <property type="match status" value="1"/>
</dbReference>
<comment type="subcellular location">
    <subcellularLocation>
        <location evidence="1">Mitochondrion inner membrane</location>
        <topology evidence="1">Multi-pass membrane protein</topology>
    </subcellularLocation>
</comment>